<gene>
    <name evidence="2" type="ORF">HPB52_024246</name>
</gene>
<dbReference type="Proteomes" id="UP000821837">
    <property type="component" value="Unassembled WGS sequence"/>
</dbReference>
<accession>A0A9D4TCM6</accession>
<organism evidence="2 3">
    <name type="scientific">Rhipicephalus sanguineus</name>
    <name type="common">Brown dog tick</name>
    <name type="synonym">Ixodes sanguineus</name>
    <dbReference type="NCBI Taxonomy" id="34632"/>
    <lineage>
        <taxon>Eukaryota</taxon>
        <taxon>Metazoa</taxon>
        <taxon>Ecdysozoa</taxon>
        <taxon>Arthropoda</taxon>
        <taxon>Chelicerata</taxon>
        <taxon>Arachnida</taxon>
        <taxon>Acari</taxon>
        <taxon>Parasitiformes</taxon>
        <taxon>Ixodida</taxon>
        <taxon>Ixodoidea</taxon>
        <taxon>Ixodidae</taxon>
        <taxon>Rhipicephalinae</taxon>
        <taxon>Rhipicephalus</taxon>
        <taxon>Rhipicephalus</taxon>
    </lineage>
</organism>
<dbReference type="Gene3D" id="3.30.420.10">
    <property type="entry name" value="Ribonuclease H-like superfamily/Ribonuclease H"/>
    <property type="match status" value="1"/>
</dbReference>
<reference evidence="2" key="1">
    <citation type="journal article" date="2020" name="Cell">
        <title>Large-Scale Comparative Analyses of Tick Genomes Elucidate Their Genetic Diversity and Vector Capacities.</title>
        <authorList>
            <consortium name="Tick Genome and Microbiome Consortium (TIGMIC)"/>
            <person name="Jia N."/>
            <person name="Wang J."/>
            <person name="Shi W."/>
            <person name="Du L."/>
            <person name="Sun Y."/>
            <person name="Zhan W."/>
            <person name="Jiang J.F."/>
            <person name="Wang Q."/>
            <person name="Zhang B."/>
            <person name="Ji P."/>
            <person name="Bell-Sakyi L."/>
            <person name="Cui X.M."/>
            <person name="Yuan T.T."/>
            <person name="Jiang B.G."/>
            <person name="Yang W.F."/>
            <person name="Lam T.T."/>
            <person name="Chang Q.C."/>
            <person name="Ding S.J."/>
            <person name="Wang X.J."/>
            <person name="Zhu J.G."/>
            <person name="Ruan X.D."/>
            <person name="Zhao L."/>
            <person name="Wei J.T."/>
            <person name="Ye R.Z."/>
            <person name="Que T.C."/>
            <person name="Du C.H."/>
            <person name="Zhou Y.H."/>
            <person name="Cheng J.X."/>
            <person name="Dai P.F."/>
            <person name="Guo W.B."/>
            <person name="Han X.H."/>
            <person name="Huang E.J."/>
            <person name="Li L.F."/>
            <person name="Wei W."/>
            <person name="Gao Y.C."/>
            <person name="Liu J.Z."/>
            <person name="Shao H.Z."/>
            <person name="Wang X."/>
            <person name="Wang C.C."/>
            <person name="Yang T.C."/>
            <person name="Huo Q.B."/>
            <person name="Li W."/>
            <person name="Chen H.Y."/>
            <person name="Chen S.E."/>
            <person name="Zhou L.G."/>
            <person name="Ni X.B."/>
            <person name="Tian J.H."/>
            <person name="Sheng Y."/>
            <person name="Liu T."/>
            <person name="Pan Y.S."/>
            <person name="Xia L.Y."/>
            <person name="Li J."/>
            <person name="Zhao F."/>
            <person name="Cao W.C."/>
        </authorList>
    </citation>
    <scope>NUCLEOTIDE SEQUENCE</scope>
    <source>
        <strain evidence="2">Rsan-2018</strain>
    </source>
</reference>
<feature type="domain" description="RNase H type-1" evidence="1">
    <location>
        <begin position="158"/>
        <end position="291"/>
    </location>
</feature>
<dbReference type="VEuPathDB" id="VectorBase:RSAN_031769"/>
<dbReference type="Pfam" id="PF00075">
    <property type="entry name" value="RNase_H"/>
    <property type="match status" value="1"/>
</dbReference>
<dbReference type="InterPro" id="IPR002156">
    <property type="entry name" value="RNaseH_domain"/>
</dbReference>
<sequence length="571" mass="63637">MPKTKGGSATRLSSTLSRLQGGRLRPEQKLRLYRSVVLPAITYASPVWWEENCPDCRMKSRVISLQRSVLLHLSGAFRTTRTAALQVLMRAPPILLELERLNTEFRLFTLRMVIRYGGLFIRPDEVIQRTDLFDHHPAHLFEMPFRRLTVRQATLLARNRGIHIYTDGSYSEGTAGAAYVVFGPADRIAAVGRFSLTGATSAFCAETTALTKALQWLQRHPTSHNVYVYTDCLSLLQAVSTRTHWESPIMTIKRTLQTVRSTSSISLYHVPAHSGIFGNEVAGYIASRAARHGEPKTVPCSERTATRRLQSELYRRWAEEWASENSDTALYNWVPDRREIPQFFPPNRPLVTLLTAHGRFHTYFHRFNLLPDATCNAFNPVQLRLMTTSRLFLVAPVKHHTKHHSNTSGSYASFPSRSIGYVLHFTPHGRDFTPRGRLQRLKLDMGISRAIGSSGRLPHLPGTGPAGQAAAGAACTVSDGEFDWGLVGWYSPRGQSGGAFGSRERSGLAMPVCLRPTTRSSFFKAPFVGHLPDLLAVYASLGTSHCTDIDGFTVSPSPKDHLLDVYNASSH</sequence>
<dbReference type="EMBL" id="JABSTV010001037">
    <property type="protein sequence ID" value="KAH7985230.1"/>
    <property type="molecule type" value="Genomic_DNA"/>
</dbReference>
<dbReference type="GO" id="GO:0004523">
    <property type="term" value="F:RNA-DNA hybrid ribonuclease activity"/>
    <property type="evidence" value="ECO:0007669"/>
    <property type="project" value="InterPro"/>
</dbReference>
<reference evidence="2" key="2">
    <citation type="submission" date="2021-09" db="EMBL/GenBank/DDBJ databases">
        <authorList>
            <person name="Jia N."/>
            <person name="Wang J."/>
            <person name="Shi W."/>
            <person name="Du L."/>
            <person name="Sun Y."/>
            <person name="Zhan W."/>
            <person name="Jiang J."/>
            <person name="Wang Q."/>
            <person name="Zhang B."/>
            <person name="Ji P."/>
            <person name="Sakyi L.B."/>
            <person name="Cui X."/>
            <person name="Yuan T."/>
            <person name="Jiang B."/>
            <person name="Yang W."/>
            <person name="Lam T.T.-Y."/>
            <person name="Chang Q."/>
            <person name="Ding S."/>
            <person name="Wang X."/>
            <person name="Zhu J."/>
            <person name="Ruan X."/>
            <person name="Zhao L."/>
            <person name="Wei J."/>
            <person name="Que T."/>
            <person name="Du C."/>
            <person name="Cheng J."/>
            <person name="Dai P."/>
            <person name="Han X."/>
            <person name="Huang E."/>
            <person name="Gao Y."/>
            <person name="Liu J."/>
            <person name="Shao H."/>
            <person name="Ye R."/>
            <person name="Li L."/>
            <person name="Wei W."/>
            <person name="Wang X."/>
            <person name="Wang C."/>
            <person name="Huo Q."/>
            <person name="Li W."/>
            <person name="Guo W."/>
            <person name="Chen H."/>
            <person name="Chen S."/>
            <person name="Zhou L."/>
            <person name="Zhou L."/>
            <person name="Ni X."/>
            <person name="Tian J."/>
            <person name="Zhou Y."/>
            <person name="Sheng Y."/>
            <person name="Liu T."/>
            <person name="Pan Y."/>
            <person name="Xia L."/>
            <person name="Li J."/>
            <person name="Zhao F."/>
            <person name="Cao W."/>
        </authorList>
    </citation>
    <scope>NUCLEOTIDE SEQUENCE</scope>
    <source>
        <strain evidence="2">Rsan-2018</strain>
        <tissue evidence="2">Larvae</tissue>
    </source>
</reference>
<name>A0A9D4TCM6_RHISA</name>
<evidence type="ECO:0000259" key="1">
    <source>
        <dbReference type="PROSITE" id="PS50879"/>
    </source>
</evidence>
<dbReference type="InterPro" id="IPR036397">
    <property type="entry name" value="RNaseH_sf"/>
</dbReference>
<dbReference type="AlphaFoldDB" id="A0A9D4TCM6"/>
<evidence type="ECO:0000313" key="2">
    <source>
        <dbReference type="EMBL" id="KAH7985230.1"/>
    </source>
</evidence>
<evidence type="ECO:0000313" key="3">
    <source>
        <dbReference type="Proteomes" id="UP000821837"/>
    </source>
</evidence>
<protein>
    <recommendedName>
        <fullName evidence="1">RNase H type-1 domain-containing protein</fullName>
    </recommendedName>
</protein>
<dbReference type="InterPro" id="IPR012337">
    <property type="entry name" value="RNaseH-like_sf"/>
</dbReference>
<proteinExistence type="predicted"/>
<dbReference type="PROSITE" id="PS50879">
    <property type="entry name" value="RNASE_H_1"/>
    <property type="match status" value="1"/>
</dbReference>
<dbReference type="CDD" id="cd09276">
    <property type="entry name" value="Rnase_HI_RT_non_LTR"/>
    <property type="match status" value="1"/>
</dbReference>
<comment type="caution">
    <text evidence="2">The sequence shown here is derived from an EMBL/GenBank/DDBJ whole genome shotgun (WGS) entry which is preliminary data.</text>
</comment>
<dbReference type="SUPFAM" id="SSF53098">
    <property type="entry name" value="Ribonuclease H-like"/>
    <property type="match status" value="1"/>
</dbReference>
<dbReference type="GO" id="GO:0003676">
    <property type="term" value="F:nucleic acid binding"/>
    <property type="evidence" value="ECO:0007669"/>
    <property type="project" value="InterPro"/>
</dbReference>
<keyword evidence="3" id="KW-1185">Reference proteome</keyword>